<feature type="chain" id="PRO_5032522130" description="GDSL esterase/lipase EXL3" evidence="2">
    <location>
        <begin position="34"/>
        <end position="368"/>
    </location>
</feature>
<keyword evidence="2" id="KW-0732">Signal</keyword>
<dbReference type="PANTHER" id="PTHR45642">
    <property type="entry name" value="GDSL ESTERASE/LIPASE EXL3"/>
    <property type="match status" value="1"/>
</dbReference>
<dbReference type="Proteomes" id="UP000652761">
    <property type="component" value="Unassembled WGS sequence"/>
</dbReference>
<organism evidence="3 4">
    <name type="scientific">Colocasia esculenta</name>
    <name type="common">Wild taro</name>
    <name type="synonym">Arum esculentum</name>
    <dbReference type="NCBI Taxonomy" id="4460"/>
    <lineage>
        <taxon>Eukaryota</taxon>
        <taxon>Viridiplantae</taxon>
        <taxon>Streptophyta</taxon>
        <taxon>Embryophyta</taxon>
        <taxon>Tracheophyta</taxon>
        <taxon>Spermatophyta</taxon>
        <taxon>Magnoliopsida</taxon>
        <taxon>Liliopsida</taxon>
        <taxon>Araceae</taxon>
        <taxon>Aroideae</taxon>
        <taxon>Colocasieae</taxon>
        <taxon>Colocasia</taxon>
    </lineage>
</organism>
<comment type="caution">
    <text evidence="3">The sequence shown here is derived from an EMBL/GenBank/DDBJ whole genome shotgun (WGS) entry which is preliminary data.</text>
</comment>
<proteinExistence type="inferred from homology"/>
<evidence type="ECO:0008006" key="5">
    <source>
        <dbReference type="Google" id="ProtNLM"/>
    </source>
</evidence>
<dbReference type="InterPro" id="IPR036514">
    <property type="entry name" value="SGNH_hydro_sf"/>
</dbReference>
<comment type="similarity">
    <text evidence="1">Belongs to the 'GDSL' lipolytic enzyme family.</text>
</comment>
<evidence type="ECO:0000313" key="4">
    <source>
        <dbReference type="Proteomes" id="UP000652761"/>
    </source>
</evidence>
<dbReference type="EMBL" id="NMUH01001237">
    <property type="protein sequence ID" value="MQL90390.1"/>
    <property type="molecule type" value="Genomic_DNA"/>
</dbReference>
<dbReference type="SUPFAM" id="SSF52266">
    <property type="entry name" value="SGNH hydrolase"/>
    <property type="match status" value="1"/>
</dbReference>
<dbReference type="CDD" id="cd01837">
    <property type="entry name" value="SGNH_plant_lipase_like"/>
    <property type="match status" value="1"/>
</dbReference>
<dbReference type="FunFam" id="3.40.50.1110:FF:000003">
    <property type="entry name" value="GDSL esterase/lipase APG"/>
    <property type="match status" value="1"/>
</dbReference>
<evidence type="ECO:0000313" key="3">
    <source>
        <dbReference type="EMBL" id="MQL90390.1"/>
    </source>
</evidence>
<dbReference type="Gene3D" id="3.40.50.1110">
    <property type="entry name" value="SGNH hydrolase"/>
    <property type="match status" value="1"/>
</dbReference>
<evidence type="ECO:0000256" key="1">
    <source>
        <dbReference type="ARBA" id="ARBA00008668"/>
    </source>
</evidence>
<dbReference type="InterPro" id="IPR001087">
    <property type="entry name" value="GDSL"/>
</dbReference>
<dbReference type="InterPro" id="IPR050592">
    <property type="entry name" value="GDSL_lipolytic_enzyme"/>
</dbReference>
<dbReference type="GO" id="GO:0016788">
    <property type="term" value="F:hydrolase activity, acting on ester bonds"/>
    <property type="evidence" value="ECO:0007669"/>
    <property type="project" value="InterPro"/>
</dbReference>
<evidence type="ECO:0000256" key="2">
    <source>
        <dbReference type="SAM" id="SignalP"/>
    </source>
</evidence>
<reference evidence="3" key="1">
    <citation type="submission" date="2017-07" db="EMBL/GenBank/DDBJ databases">
        <title>Taro Niue Genome Assembly and Annotation.</title>
        <authorList>
            <person name="Atibalentja N."/>
            <person name="Keating K."/>
            <person name="Fields C.J."/>
        </authorList>
    </citation>
    <scope>NUCLEOTIDE SEQUENCE</scope>
    <source>
        <strain evidence="3">Niue_2</strain>
        <tissue evidence="3">Leaf</tissue>
    </source>
</reference>
<feature type="signal peptide" evidence="2">
    <location>
        <begin position="1"/>
        <end position="33"/>
    </location>
</feature>
<protein>
    <recommendedName>
        <fullName evidence="5">GDSL esterase/lipase EXL3</fullName>
    </recommendedName>
</protein>
<accession>A0A843V9I4</accession>
<dbReference type="AlphaFoldDB" id="A0A843V9I4"/>
<gene>
    <name evidence="3" type="ORF">Taro_022985</name>
</gene>
<dbReference type="OrthoDB" id="1600564at2759"/>
<dbReference type="PANTHER" id="PTHR45642:SF95">
    <property type="entry name" value="GDSL-LIKE LIPASE_ACYLHYDROLASE FAMILY PROTEIN, EXPRESSED"/>
    <property type="match status" value="1"/>
</dbReference>
<keyword evidence="4" id="KW-1185">Reference proteome</keyword>
<sequence length="368" mass="40232">MEPVAVSRASPFAATTMFLLLLLHIRHLLPAYALNTNITIPKVPAVIVFGDSIMDPGNNNRLKTVVKCDFPPYGKDFVSHRPTGRFCNGKIPTDFVVSTLGIKELMPAYLDPNLTPQDLLTGVSFASGGSGFDPLTPNIVSVLSLADQMEMFKDYKRKVRTLVGDMRAASIVANSLYAVCAGSDDVANTYFTTPFRKSHYDIPSYVKLMVTSATSFIQELYNEGARKIGVLGVPPIGCVPSQRTLHGGILRDCSAPLNEAALLFNKEISTELERLAPKLKGSRLIYVDIYAPLLDIMQYPLKYGFLVSTQGCCGTGNLEVAVLCNPLTSITCPDASKYVFWDSYHPTEAAYKILIDVIAEKYLPILTG</sequence>
<name>A0A843V9I4_COLES</name>
<dbReference type="InterPro" id="IPR035669">
    <property type="entry name" value="SGNH_plant_lipase-like"/>
</dbReference>
<dbReference type="Pfam" id="PF00657">
    <property type="entry name" value="Lipase_GDSL"/>
    <property type="match status" value="1"/>
</dbReference>